<keyword evidence="10" id="KW-0804">Transcription</keyword>
<evidence type="ECO:0000256" key="11">
    <source>
        <dbReference type="ARBA" id="ARBA00023242"/>
    </source>
</evidence>
<feature type="domain" description="MYST-type HAT" evidence="14">
    <location>
        <begin position="1"/>
        <end position="220"/>
    </location>
</feature>
<evidence type="ECO:0000256" key="9">
    <source>
        <dbReference type="ARBA" id="ARBA00023015"/>
    </source>
</evidence>
<dbReference type="GO" id="GO:0000724">
    <property type="term" value="P:double-strand break repair via homologous recombination"/>
    <property type="evidence" value="ECO:0007669"/>
    <property type="project" value="TreeGrafter"/>
</dbReference>
<dbReference type="Pfam" id="PF01853">
    <property type="entry name" value="MOZ_SAS"/>
    <property type="match status" value="1"/>
</dbReference>
<reference evidence="15" key="1">
    <citation type="submission" date="2018-11" db="EMBL/GenBank/DDBJ databases">
        <title>Henneguya salminicola genome and transcriptome.</title>
        <authorList>
            <person name="Yahalomi D."/>
            <person name="Atkinson S.D."/>
            <person name="Neuhof M."/>
            <person name="Chang E.S."/>
            <person name="Philippe H."/>
            <person name="Cartwright P."/>
            <person name="Bartholomew J.L."/>
            <person name="Huchon D."/>
        </authorList>
    </citation>
    <scope>NUCLEOTIDE SEQUENCE</scope>
    <source>
        <strain evidence="15">Hz1</strain>
        <tissue evidence="15">Whole</tissue>
    </source>
</reference>
<dbReference type="FunFam" id="1.10.10.10:FF:000022">
    <property type="entry name" value="Histone acetyltransferase"/>
    <property type="match status" value="1"/>
</dbReference>
<dbReference type="GO" id="GO:0046972">
    <property type="term" value="F:histone H4K16 acetyltransferase activity"/>
    <property type="evidence" value="ECO:0007669"/>
    <property type="project" value="TreeGrafter"/>
</dbReference>
<evidence type="ECO:0000259" key="14">
    <source>
        <dbReference type="PROSITE" id="PS51726"/>
    </source>
</evidence>
<evidence type="ECO:0000256" key="13">
    <source>
        <dbReference type="PIRSR" id="PIRSR602717-51"/>
    </source>
</evidence>
<keyword evidence="4 15" id="KW-0808">Transferase</keyword>
<keyword evidence="8" id="KW-0007">Acetylation</keyword>
<dbReference type="GO" id="GO:0008270">
    <property type="term" value="F:zinc ion binding"/>
    <property type="evidence" value="ECO:0007669"/>
    <property type="project" value="UniProtKB-KW"/>
</dbReference>
<keyword evidence="11" id="KW-0539">Nucleus</keyword>
<dbReference type="FunFam" id="3.40.630.30:FF:000002">
    <property type="entry name" value="Histone acetyltransferase"/>
    <property type="match status" value="1"/>
</dbReference>
<evidence type="ECO:0000256" key="5">
    <source>
        <dbReference type="ARBA" id="ARBA00022723"/>
    </source>
</evidence>
<keyword evidence="6" id="KW-0863">Zinc-finger</keyword>
<evidence type="ECO:0000256" key="3">
    <source>
        <dbReference type="ARBA" id="ARBA00013184"/>
    </source>
</evidence>
<sequence length="226" mass="26711">MHPPGNEIYRKEGVSVFEIDGRRHKTYVQNLCLISKLFLDHKTVFYDSEPFMFYVLTESDEFGHHFVGYFSKEKESSEDFNLACILTLPQHQRKGYGRVLIDLSYKLSKIDNKKGHPEKPFSDLGLLSYRSYWSFAVMEIIMDRYELPDRMTPSITVLEICNATSIRREDVISTLHHLKLISYYKGSFVICLTKEAIDHFLQQREKRKLRIDSRALQYKPKDYAKY</sequence>
<dbReference type="AlphaFoldDB" id="A0A6G3MIA4"/>
<dbReference type="PANTHER" id="PTHR10615">
    <property type="entry name" value="HISTONE ACETYLTRANSFERASE"/>
    <property type="match status" value="1"/>
</dbReference>
<keyword evidence="9" id="KW-0805">Transcription regulation</keyword>
<evidence type="ECO:0000256" key="2">
    <source>
        <dbReference type="ARBA" id="ARBA00010107"/>
    </source>
</evidence>
<evidence type="ECO:0000256" key="8">
    <source>
        <dbReference type="ARBA" id="ARBA00022990"/>
    </source>
</evidence>
<keyword evidence="5" id="KW-0479">Metal-binding</keyword>
<dbReference type="InterPro" id="IPR050603">
    <property type="entry name" value="MYST_HAT"/>
</dbReference>
<protein>
    <recommendedName>
        <fullName evidence="3">histone acetyltransferase</fullName>
        <ecNumber evidence="3">2.3.1.48</ecNumber>
    </recommendedName>
</protein>
<keyword evidence="12" id="KW-0012">Acyltransferase</keyword>
<dbReference type="InterPro" id="IPR002717">
    <property type="entry name" value="HAT_MYST-type"/>
</dbReference>
<dbReference type="EC" id="2.3.1.48" evidence="3"/>
<dbReference type="PANTHER" id="PTHR10615:SF219">
    <property type="entry name" value="HISTONE ACETYLTRANSFERASE KAT5"/>
    <property type="match status" value="1"/>
</dbReference>
<dbReference type="Gene3D" id="3.40.630.30">
    <property type="match status" value="1"/>
</dbReference>
<comment type="subcellular location">
    <subcellularLocation>
        <location evidence="1">Nucleus</location>
    </subcellularLocation>
</comment>
<proteinExistence type="inferred from homology"/>
<comment type="similarity">
    <text evidence="2">Belongs to the MYST (SAS/MOZ) family.</text>
</comment>
<evidence type="ECO:0000256" key="10">
    <source>
        <dbReference type="ARBA" id="ARBA00023163"/>
    </source>
</evidence>
<feature type="active site" description="Proton donor/acceptor" evidence="13">
    <location>
        <position position="118"/>
    </location>
</feature>
<dbReference type="PROSITE" id="PS51726">
    <property type="entry name" value="MYST_HAT"/>
    <property type="match status" value="1"/>
</dbReference>
<dbReference type="CDD" id="cd04301">
    <property type="entry name" value="NAT_SF"/>
    <property type="match status" value="1"/>
</dbReference>
<evidence type="ECO:0000313" key="15">
    <source>
        <dbReference type="EMBL" id="NDJ93703.1"/>
    </source>
</evidence>
<dbReference type="GO" id="GO:0035267">
    <property type="term" value="C:NuA4 histone acetyltransferase complex"/>
    <property type="evidence" value="ECO:0007669"/>
    <property type="project" value="TreeGrafter"/>
</dbReference>
<accession>A0A6G3MIA4</accession>
<dbReference type="GO" id="GO:0006355">
    <property type="term" value="P:regulation of DNA-templated transcription"/>
    <property type="evidence" value="ECO:0007669"/>
    <property type="project" value="InterPro"/>
</dbReference>
<evidence type="ECO:0000256" key="4">
    <source>
        <dbReference type="ARBA" id="ARBA00022679"/>
    </source>
</evidence>
<evidence type="ECO:0000256" key="1">
    <source>
        <dbReference type="ARBA" id="ARBA00004123"/>
    </source>
</evidence>
<dbReference type="GO" id="GO:0005634">
    <property type="term" value="C:nucleus"/>
    <property type="evidence" value="ECO:0007669"/>
    <property type="project" value="UniProtKB-SubCell"/>
</dbReference>
<name>A0A6G3MIA4_HENSL</name>
<dbReference type="SUPFAM" id="SSF55729">
    <property type="entry name" value="Acyl-CoA N-acyltransferases (Nat)"/>
    <property type="match status" value="1"/>
</dbReference>
<organism evidence="15">
    <name type="scientific">Henneguya salminicola</name>
    <name type="common">Myxosporean</name>
    <dbReference type="NCBI Taxonomy" id="69463"/>
    <lineage>
        <taxon>Eukaryota</taxon>
        <taxon>Metazoa</taxon>
        <taxon>Cnidaria</taxon>
        <taxon>Myxozoa</taxon>
        <taxon>Myxosporea</taxon>
        <taxon>Bivalvulida</taxon>
        <taxon>Platysporina</taxon>
        <taxon>Myxobolidae</taxon>
        <taxon>Henneguya</taxon>
    </lineage>
</organism>
<keyword evidence="7" id="KW-0862">Zinc</keyword>
<evidence type="ECO:0000256" key="6">
    <source>
        <dbReference type="ARBA" id="ARBA00022771"/>
    </source>
</evidence>
<evidence type="ECO:0000256" key="7">
    <source>
        <dbReference type="ARBA" id="ARBA00022833"/>
    </source>
</evidence>
<dbReference type="InterPro" id="IPR036388">
    <property type="entry name" value="WH-like_DNA-bd_sf"/>
</dbReference>
<dbReference type="InterPro" id="IPR016181">
    <property type="entry name" value="Acyl_CoA_acyltransferase"/>
</dbReference>
<dbReference type="EMBL" id="GHBP01004655">
    <property type="protein sequence ID" value="NDJ93703.1"/>
    <property type="molecule type" value="Transcribed_RNA"/>
</dbReference>
<dbReference type="Gene3D" id="1.10.10.10">
    <property type="entry name" value="Winged helix-like DNA-binding domain superfamily/Winged helix DNA-binding domain"/>
    <property type="match status" value="1"/>
</dbReference>
<evidence type="ECO:0000256" key="12">
    <source>
        <dbReference type="ARBA" id="ARBA00023315"/>
    </source>
</evidence>